<dbReference type="Pfam" id="PF13692">
    <property type="entry name" value="Glyco_trans_1_4"/>
    <property type="match status" value="1"/>
</dbReference>
<gene>
    <name evidence="5" type="ORF">HGB44_02970</name>
</gene>
<organism evidence="5 6">
    <name type="scientific">Nocardiopsis alborubida</name>
    <dbReference type="NCBI Taxonomy" id="146802"/>
    <lineage>
        <taxon>Bacteria</taxon>
        <taxon>Bacillati</taxon>
        <taxon>Actinomycetota</taxon>
        <taxon>Actinomycetes</taxon>
        <taxon>Streptosporangiales</taxon>
        <taxon>Nocardiopsidaceae</taxon>
        <taxon>Nocardiopsis</taxon>
    </lineage>
</organism>
<keyword evidence="1" id="KW-0328">Glycosyltransferase</keyword>
<dbReference type="Gene3D" id="3.40.50.2000">
    <property type="entry name" value="Glycogen Phosphorylase B"/>
    <property type="match status" value="2"/>
</dbReference>
<dbReference type="GO" id="GO:0016757">
    <property type="term" value="F:glycosyltransferase activity"/>
    <property type="evidence" value="ECO:0007669"/>
    <property type="project" value="UniProtKB-KW"/>
</dbReference>
<dbReference type="PANTHER" id="PTHR45947">
    <property type="entry name" value="SULFOQUINOVOSYL TRANSFERASE SQD2"/>
    <property type="match status" value="1"/>
</dbReference>
<dbReference type="GO" id="GO:1901137">
    <property type="term" value="P:carbohydrate derivative biosynthetic process"/>
    <property type="evidence" value="ECO:0007669"/>
    <property type="project" value="UniProtKB-ARBA"/>
</dbReference>
<dbReference type="InterPro" id="IPR050194">
    <property type="entry name" value="Glycosyltransferase_grp1"/>
</dbReference>
<evidence type="ECO:0000256" key="1">
    <source>
        <dbReference type="ARBA" id="ARBA00022676"/>
    </source>
</evidence>
<dbReference type="PANTHER" id="PTHR45947:SF3">
    <property type="entry name" value="SULFOQUINOVOSYL TRANSFERASE SQD2"/>
    <property type="match status" value="1"/>
</dbReference>
<keyword evidence="2 5" id="KW-0808">Transferase</keyword>
<dbReference type="EMBL" id="JAAXPG010000002">
    <property type="protein sequence ID" value="NKY96638.1"/>
    <property type="molecule type" value="Genomic_DNA"/>
</dbReference>
<dbReference type="AlphaFoldDB" id="A0A7X6RNK8"/>
<feature type="region of interest" description="Disordered" evidence="3">
    <location>
        <begin position="163"/>
        <end position="183"/>
    </location>
</feature>
<dbReference type="InterPro" id="IPR028098">
    <property type="entry name" value="Glyco_trans_4-like_N"/>
</dbReference>
<evidence type="ECO:0000313" key="6">
    <source>
        <dbReference type="Proteomes" id="UP000553209"/>
    </source>
</evidence>
<sequence>MRRSFAFVLLSYAPDVAAGMERATAGLAHGLTQTGHDAVIITAAQVPDRFPGGERLHSLPLPPSGEDEHLRRFIVENQAAVHRELGAVFTAHRVDTVIYVDALWGMGRAMSDHPARRVLAVHVVGHDEDLAPALAAADAVIAPSPTVIRQATERGYRTGDWKVVPNSLHREPPSAPSPARVEERRTWGPVRVLARLGPEKGVDRLLAAPAPRGHRVDIALAPAPFASSVGVQQRLLDTCRRLADRQPQVRVVGGVRWERVPVWLGQAGVVIVPSLKETFGLVALEAMSVGVPVVAHDVGHLPDLVGTEETAGGVLVPLGRGAEGLWEAARDLLANPVTYRARAQAAYYRARDFRPSTVAESCLKAVPR</sequence>
<proteinExistence type="predicted"/>
<reference evidence="5 6" key="1">
    <citation type="submission" date="2020-04" db="EMBL/GenBank/DDBJ databases">
        <title>MicrobeNet Type strains.</title>
        <authorList>
            <person name="Nicholson A.C."/>
        </authorList>
    </citation>
    <scope>NUCLEOTIDE SEQUENCE [LARGE SCALE GENOMIC DNA]</scope>
    <source>
        <strain evidence="5 6">ATCC 23612</strain>
    </source>
</reference>
<dbReference type="RefSeq" id="WP_061080767.1">
    <property type="nucleotide sequence ID" value="NZ_JAAXPG010000002.1"/>
</dbReference>
<evidence type="ECO:0000256" key="3">
    <source>
        <dbReference type="SAM" id="MobiDB-lite"/>
    </source>
</evidence>
<evidence type="ECO:0000259" key="4">
    <source>
        <dbReference type="Pfam" id="PF13439"/>
    </source>
</evidence>
<dbReference type="Proteomes" id="UP000553209">
    <property type="component" value="Unassembled WGS sequence"/>
</dbReference>
<dbReference type="SUPFAM" id="SSF53756">
    <property type="entry name" value="UDP-Glycosyltransferase/glycogen phosphorylase"/>
    <property type="match status" value="1"/>
</dbReference>
<comment type="caution">
    <text evidence="5">The sequence shown here is derived from an EMBL/GenBank/DDBJ whole genome shotgun (WGS) entry which is preliminary data.</text>
</comment>
<keyword evidence="6" id="KW-1185">Reference proteome</keyword>
<accession>A0A7X6RNK8</accession>
<feature type="domain" description="Glycosyltransferase subfamily 4-like N-terminal" evidence="4">
    <location>
        <begin position="19"/>
        <end position="167"/>
    </location>
</feature>
<name>A0A7X6RNK8_9ACTN</name>
<protein>
    <submittedName>
        <fullName evidence="5">Glycosyltransferase family 4 protein</fullName>
    </submittedName>
</protein>
<dbReference type="Pfam" id="PF13439">
    <property type="entry name" value="Glyco_transf_4"/>
    <property type="match status" value="1"/>
</dbReference>
<dbReference type="CDD" id="cd03801">
    <property type="entry name" value="GT4_PimA-like"/>
    <property type="match status" value="1"/>
</dbReference>
<evidence type="ECO:0000313" key="5">
    <source>
        <dbReference type="EMBL" id="NKY96638.1"/>
    </source>
</evidence>
<evidence type="ECO:0000256" key="2">
    <source>
        <dbReference type="ARBA" id="ARBA00022679"/>
    </source>
</evidence>